<name>A0A2I0R4Q5_9FLAO</name>
<organism evidence="1 2">
    <name type="scientific">Brumimicrobium salinarum</name>
    <dbReference type="NCBI Taxonomy" id="2058658"/>
    <lineage>
        <taxon>Bacteria</taxon>
        <taxon>Pseudomonadati</taxon>
        <taxon>Bacteroidota</taxon>
        <taxon>Flavobacteriia</taxon>
        <taxon>Flavobacteriales</taxon>
        <taxon>Crocinitomicaceae</taxon>
        <taxon>Brumimicrobium</taxon>
    </lineage>
</organism>
<evidence type="ECO:0000313" key="2">
    <source>
        <dbReference type="Proteomes" id="UP000236654"/>
    </source>
</evidence>
<sequence>MKGVAHFYKLNYDFSPEFAEAHHDGNESENNRFYDWQDELELTNTIKSIEVVEDSVYNLQGEKDGFPFNYEIPNMTCFQFIGEDDSITTMACSQSIVNRFEISEEDELTLSVYLEEKEPLTNPLPGIYIDIQDFPKSLVD</sequence>
<dbReference type="Proteomes" id="UP000236654">
    <property type="component" value="Unassembled WGS sequence"/>
</dbReference>
<protein>
    <submittedName>
        <fullName evidence="1">Uncharacterized protein</fullName>
    </submittedName>
</protein>
<keyword evidence="2" id="KW-1185">Reference proteome</keyword>
<reference evidence="1 2" key="1">
    <citation type="submission" date="2017-12" db="EMBL/GenBank/DDBJ databases">
        <title>The draft genome sequence of Brumimicrobium saltpan LHR20.</title>
        <authorList>
            <person name="Do Z.-J."/>
            <person name="Luo H.-R."/>
        </authorList>
    </citation>
    <scope>NUCLEOTIDE SEQUENCE [LARGE SCALE GENOMIC DNA]</scope>
    <source>
        <strain evidence="1 2">LHR20</strain>
    </source>
</reference>
<accession>A0A2I0R4Q5</accession>
<dbReference type="EMBL" id="PJNI01000002">
    <property type="protein sequence ID" value="PKR81574.1"/>
    <property type="molecule type" value="Genomic_DNA"/>
</dbReference>
<evidence type="ECO:0000313" key="1">
    <source>
        <dbReference type="EMBL" id="PKR81574.1"/>
    </source>
</evidence>
<dbReference type="OrthoDB" id="1467252at2"/>
<comment type="caution">
    <text evidence="1">The sequence shown here is derived from an EMBL/GenBank/DDBJ whole genome shotgun (WGS) entry which is preliminary data.</text>
</comment>
<gene>
    <name evidence="1" type="ORF">CW751_03350</name>
</gene>
<proteinExistence type="predicted"/>
<dbReference type="RefSeq" id="WP_101333588.1">
    <property type="nucleotide sequence ID" value="NZ_PJNI01000002.1"/>
</dbReference>
<dbReference type="AlphaFoldDB" id="A0A2I0R4Q5"/>